<feature type="chain" id="PRO_5037586990" evidence="1">
    <location>
        <begin position="27"/>
        <end position="398"/>
    </location>
</feature>
<dbReference type="AlphaFoldDB" id="A0A914NN56"/>
<protein>
    <submittedName>
        <fullName evidence="3">Candidate secreted effector</fullName>
    </submittedName>
</protein>
<evidence type="ECO:0000256" key="1">
    <source>
        <dbReference type="SAM" id="SignalP"/>
    </source>
</evidence>
<accession>A0A914NN56</accession>
<keyword evidence="1" id="KW-0732">Signal</keyword>
<dbReference type="Proteomes" id="UP000887563">
    <property type="component" value="Unplaced"/>
</dbReference>
<evidence type="ECO:0000313" key="3">
    <source>
        <dbReference type="WBParaSite" id="Minc3s07520g41220"/>
    </source>
</evidence>
<proteinExistence type="predicted"/>
<keyword evidence="2" id="KW-1185">Reference proteome</keyword>
<dbReference type="WBParaSite" id="Minc3s07520g41220">
    <property type="protein sequence ID" value="Minc3s07520g41220"/>
    <property type="gene ID" value="Minc3s07520g41220"/>
</dbReference>
<evidence type="ECO:0000313" key="2">
    <source>
        <dbReference type="Proteomes" id="UP000887563"/>
    </source>
</evidence>
<organism evidence="2 3">
    <name type="scientific">Meloidogyne incognita</name>
    <name type="common">Southern root-knot nematode worm</name>
    <name type="synonym">Oxyuris incognita</name>
    <dbReference type="NCBI Taxonomy" id="6306"/>
    <lineage>
        <taxon>Eukaryota</taxon>
        <taxon>Metazoa</taxon>
        <taxon>Ecdysozoa</taxon>
        <taxon>Nematoda</taxon>
        <taxon>Chromadorea</taxon>
        <taxon>Rhabditida</taxon>
        <taxon>Tylenchina</taxon>
        <taxon>Tylenchomorpha</taxon>
        <taxon>Tylenchoidea</taxon>
        <taxon>Meloidogynidae</taxon>
        <taxon>Meloidogyninae</taxon>
        <taxon>Meloidogyne</taxon>
        <taxon>Meloidogyne incognita group</taxon>
    </lineage>
</organism>
<sequence>MLLNKNIYTNPLIVLIYFNLFTHVLGCLPPAGQCCSTPTCTNAPPCSSTGHSGSYSAPYSKDHGSHGGKYGGGDYGYSMDSHEGGYDKGYKKSKYGGGGKGYDSYGGDSYGKDNYGGGSYGDSYKMPLPPPPPPSYSSYGGTAPYAPPPPSYSYQPPAPSYSPPPVYQPPPPPAYPAPPAAYPAPLPPPTYLPAAPPPPMPTPPQIYQSPTAPPAYPLPPMPSTIVYATQPLSSPSTTSNIISQLASEYPQIIGNKIIGTTTPSIQGIYQPLTGQFKGGLVSSGGLSDSIGSLDNTGLLALPPSVSPPQDLYSGLQSLNPSITSYPPNGPFFMNLATGGPQPFKIKKKLVLLDKAKEKNAVAAAKTSTKFVKEAKAISDLAANTKKKVQSAAIRNSKI</sequence>
<feature type="signal peptide" evidence="1">
    <location>
        <begin position="1"/>
        <end position="26"/>
    </location>
</feature>
<dbReference type="PRINTS" id="PR01217">
    <property type="entry name" value="PRICHEXTENSN"/>
</dbReference>
<name>A0A914NN56_MELIC</name>
<reference evidence="3" key="1">
    <citation type="submission" date="2022-11" db="UniProtKB">
        <authorList>
            <consortium name="WormBaseParasite"/>
        </authorList>
    </citation>
    <scope>IDENTIFICATION</scope>
</reference>